<organism evidence="2">
    <name type="scientific">Burkholderia cenocepacia</name>
    <dbReference type="NCBI Taxonomy" id="95486"/>
    <lineage>
        <taxon>Bacteria</taxon>
        <taxon>Pseudomonadati</taxon>
        <taxon>Pseudomonadota</taxon>
        <taxon>Betaproteobacteria</taxon>
        <taxon>Burkholderiales</taxon>
        <taxon>Burkholderiaceae</taxon>
        <taxon>Burkholderia</taxon>
        <taxon>Burkholderia cepacia complex</taxon>
    </lineage>
</organism>
<evidence type="ECO:0000313" key="2">
    <source>
        <dbReference type="EMBL" id="KEA58512.1"/>
    </source>
</evidence>
<evidence type="ECO:0000313" key="3">
    <source>
        <dbReference type="Proteomes" id="UP000494322"/>
    </source>
</evidence>
<dbReference type="EMBL" id="CABWIK020000010">
    <property type="protein sequence ID" value="CAB3966458.1"/>
    <property type="molecule type" value="Genomic_DNA"/>
</dbReference>
<dbReference type="RefSeq" id="WP_006766865.1">
    <property type="nucleotide sequence ID" value="NZ_CABWIK020000010.1"/>
</dbReference>
<reference evidence="1 3" key="2">
    <citation type="submission" date="2020-04" db="EMBL/GenBank/DDBJ databases">
        <authorList>
            <person name="Depoorter E."/>
        </authorList>
    </citation>
    <scope>NUCLEOTIDE SEQUENCE [LARGE SCALE GENOMIC DNA]</scope>
    <source>
        <strain evidence="1 3">BCC0132</strain>
    </source>
</reference>
<dbReference type="AlphaFoldDB" id="A0A071MCE9"/>
<sequence length="40" mass="4617">MQDTQQIELLDWMQEDTHPEAVDMMVEDAVVPFGTALWPV</sequence>
<accession>A0A071MCE9</accession>
<dbReference type="EMBL" id="JJOA01000013">
    <property type="protein sequence ID" value="KEA58512.1"/>
    <property type="molecule type" value="Genomic_DNA"/>
</dbReference>
<reference evidence="2" key="1">
    <citation type="submission" date="2014-04" db="EMBL/GenBank/DDBJ databases">
        <title>In planta biocontrol of soil-borne Fusarium wilt of banana through a plant endophytic bacterium, Burkholderia cenocepacia 869T2.</title>
        <authorList>
            <person name="Ho Y.-N."/>
            <person name="Chiang H.-M."/>
            <person name="Chao C.-P."/>
            <person name="Su C.-C."/>
            <person name="Hsu H.-F."/>
            <person name="Guo C.-T."/>
            <person name="Hsieh J.-L."/>
            <person name="Huang C.-C."/>
        </authorList>
    </citation>
    <scope>NUCLEOTIDE SEQUENCE [LARGE SCALE GENOMIC DNA]</scope>
    <source>
        <strain evidence="2">869T2</strain>
    </source>
</reference>
<proteinExistence type="predicted"/>
<dbReference type="Proteomes" id="UP000494322">
    <property type="component" value="Unassembled WGS sequence"/>
</dbReference>
<evidence type="ECO:0000313" key="1">
    <source>
        <dbReference type="EMBL" id="CAB3966458.1"/>
    </source>
</evidence>
<dbReference type="GeneID" id="74309239"/>
<name>A0A071MCE9_9BURK</name>
<protein>
    <submittedName>
        <fullName evidence="2">Mercuric reductase</fullName>
    </submittedName>
</protein>
<gene>
    <name evidence="1" type="ORF">BCO9919_02297</name>
    <name evidence="2" type="ORF">DT99_15260</name>
</gene>